<keyword evidence="5" id="KW-0812">Transmembrane</keyword>
<dbReference type="InParanoid" id="A0A671UQU0"/>
<dbReference type="OMA" id="MYVMWNS"/>
<accession>A0A671UQU0</accession>
<evidence type="ECO:0000256" key="4">
    <source>
        <dbReference type="ARBA" id="ARBA00022679"/>
    </source>
</evidence>
<comment type="similarity">
    <text evidence="2 12">Belongs to the glycosyltransferase 31 family.</text>
</comment>
<keyword evidence="7" id="KW-1133">Transmembrane helix</keyword>
<keyword evidence="10" id="KW-0325">Glycoprotein</keyword>
<keyword evidence="6" id="KW-0735">Signal-anchor</keyword>
<evidence type="ECO:0000256" key="9">
    <source>
        <dbReference type="ARBA" id="ARBA00023136"/>
    </source>
</evidence>
<dbReference type="Proteomes" id="UP000472265">
    <property type="component" value="Chromosome 11"/>
</dbReference>
<proteinExistence type="inferred from homology"/>
<comment type="pathway">
    <text evidence="11">Protein modification.</text>
</comment>
<dbReference type="GeneID" id="115591014"/>
<evidence type="ECO:0000256" key="3">
    <source>
        <dbReference type="ARBA" id="ARBA00022676"/>
    </source>
</evidence>
<dbReference type="EC" id="2.4.1.-" evidence="12"/>
<evidence type="ECO:0000256" key="6">
    <source>
        <dbReference type="ARBA" id="ARBA00022968"/>
    </source>
</evidence>
<evidence type="ECO:0000256" key="7">
    <source>
        <dbReference type="ARBA" id="ARBA00022989"/>
    </source>
</evidence>
<dbReference type="Gene3D" id="3.90.550.50">
    <property type="match status" value="1"/>
</dbReference>
<dbReference type="InterPro" id="IPR002659">
    <property type="entry name" value="Glyco_trans_31"/>
</dbReference>
<evidence type="ECO:0000256" key="12">
    <source>
        <dbReference type="RuleBase" id="RU363063"/>
    </source>
</evidence>
<keyword evidence="3 12" id="KW-0328">Glycosyltransferase</keyword>
<dbReference type="AlphaFoldDB" id="A0A671UQU0"/>
<dbReference type="GO" id="GO:0016266">
    <property type="term" value="P:protein O-linked glycosylation via N-acetyl-galactosamine"/>
    <property type="evidence" value="ECO:0007669"/>
    <property type="project" value="UniProtKB-ARBA"/>
</dbReference>
<keyword evidence="14" id="KW-1185">Reference proteome</keyword>
<organism evidence="13 14">
    <name type="scientific">Sparus aurata</name>
    <name type="common">Gilthead sea bream</name>
    <dbReference type="NCBI Taxonomy" id="8175"/>
    <lineage>
        <taxon>Eukaryota</taxon>
        <taxon>Metazoa</taxon>
        <taxon>Chordata</taxon>
        <taxon>Craniata</taxon>
        <taxon>Vertebrata</taxon>
        <taxon>Euteleostomi</taxon>
        <taxon>Actinopterygii</taxon>
        <taxon>Neopterygii</taxon>
        <taxon>Teleostei</taxon>
        <taxon>Neoteleostei</taxon>
        <taxon>Acanthomorphata</taxon>
        <taxon>Eupercaria</taxon>
        <taxon>Spariformes</taxon>
        <taxon>Sparidae</taxon>
        <taxon>Sparus</taxon>
    </lineage>
</organism>
<sequence length="380" mass="43717">MRKFKAKALLLAAAVGLLILHLFKNFSDSKTLQHNLDVRKDQVQIRQPITKSSSYVYSWPRCQQNTSAANVTGFSSLPGNMKNFMYYRHCRHFPMLLDVPDKCGGAEKSAAVFLLLVIKSSPVNYDRREVLRKTWAKERLHNGVRIRRIFISGTMDSGFEKERLNKLLELEQREYNDILQWDFSDTFYNLTLKQILFMEWMERNCPNIRFLFNGDDDVFANTDNMVEYLQSLKDNNGSKHLFTGSIMVGTGPIRHPGSRYFVPVQVHESESYPPYLSGGGYLLSGYTASVIYNMSQSIDIIPIDDAYMGMCLAKAGLGPMSHIGVKVFGVDLPSSKLDRYDACYYRDYLLVHRFLPIQIYQMWHRIHDPKLICTKQPADG</sequence>
<dbReference type="FunCoup" id="A0A671UQU0">
    <property type="interactions" value="185"/>
</dbReference>
<dbReference type="GO" id="GO:0030311">
    <property type="term" value="P:poly-N-acetyllactosamine biosynthetic process"/>
    <property type="evidence" value="ECO:0007669"/>
    <property type="project" value="TreeGrafter"/>
</dbReference>
<evidence type="ECO:0000313" key="13">
    <source>
        <dbReference type="Ensembl" id="ENSSAUP00010016121.1"/>
    </source>
</evidence>
<evidence type="ECO:0000256" key="2">
    <source>
        <dbReference type="ARBA" id="ARBA00008661"/>
    </source>
</evidence>
<keyword evidence="9" id="KW-0472">Membrane</keyword>
<evidence type="ECO:0000256" key="1">
    <source>
        <dbReference type="ARBA" id="ARBA00004323"/>
    </source>
</evidence>
<dbReference type="Pfam" id="PF01762">
    <property type="entry name" value="Galactosyl_T"/>
    <property type="match status" value="1"/>
</dbReference>
<evidence type="ECO:0000313" key="14">
    <source>
        <dbReference type="Proteomes" id="UP000472265"/>
    </source>
</evidence>
<dbReference type="Ensembl" id="ENSSAUT00010017085.1">
    <property type="protein sequence ID" value="ENSSAUP00010016121.1"/>
    <property type="gene ID" value="ENSSAUG00010007449.1"/>
</dbReference>
<dbReference type="OrthoDB" id="2139606at2759"/>
<keyword evidence="8 12" id="KW-0333">Golgi apparatus</keyword>
<evidence type="ECO:0000256" key="8">
    <source>
        <dbReference type="ARBA" id="ARBA00023034"/>
    </source>
</evidence>
<dbReference type="GeneTree" id="ENSGT00940000159134"/>
<protein>
    <recommendedName>
        <fullName evidence="12">Hexosyltransferase</fullName>
        <ecNumber evidence="12">2.4.1.-</ecNumber>
    </recommendedName>
</protein>
<dbReference type="RefSeq" id="XP_030288446.1">
    <property type="nucleotide sequence ID" value="XM_030432586.1"/>
</dbReference>
<evidence type="ECO:0000256" key="5">
    <source>
        <dbReference type="ARBA" id="ARBA00022692"/>
    </source>
</evidence>
<evidence type="ECO:0000256" key="10">
    <source>
        <dbReference type="ARBA" id="ARBA00023180"/>
    </source>
</evidence>
<dbReference type="GO" id="GO:0008499">
    <property type="term" value="F:N-acetyl-beta-D-glucosaminide beta-(1,3)-galactosyltransferase activity"/>
    <property type="evidence" value="ECO:0007669"/>
    <property type="project" value="UniProtKB-ARBA"/>
</dbReference>
<reference evidence="13" key="2">
    <citation type="submission" date="2025-08" db="UniProtKB">
        <authorList>
            <consortium name="Ensembl"/>
        </authorList>
    </citation>
    <scope>IDENTIFICATION</scope>
</reference>
<dbReference type="PANTHER" id="PTHR11214">
    <property type="entry name" value="BETA-1,3-N-ACETYLGLUCOSAMINYLTRANSFERASE"/>
    <property type="match status" value="1"/>
</dbReference>
<dbReference type="PANTHER" id="PTHR11214:SF23">
    <property type="entry name" value="N-ACETYLLACTOSAMINIDE BETA-1,3-N-ACETYLGLUCOSAMINYLTRANSFERASE 3"/>
    <property type="match status" value="1"/>
</dbReference>
<name>A0A671UQU0_SPAAU</name>
<reference evidence="13" key="1">
    <citation type="submission" date="2021-04" db="EMBL/GenBank/DDBJ databases">
        <authorList>
            <consortium name="Wellcome Sanger Institute Data Sharing"/>
        </authorList>
    </citation>
    <scope>NUCLEOTIDE SEQUENCE [LARGE SCALE GENOMIC DNA]</scope>
</reference>
<gene>
    <name evidence="13" type="primary">LOC115591014</name>
</gene>
<keyword evidence="4" id="KW-0808">Transferase</keyword>
<evidence type="ECO:0000256" key="11">
    <source>
        <dbReference type="ARBA" id="ARBA00043952"/>
    </source>
</evidence>
<dbReference type="GO" id="GO:0000139">
    <property type="term" value="C:Golgi membrane"/>
    <property type="evidence" value="ECO:0007669"/>
    <property type="project" value="UniProtKB-SubCell"/>
</dbReference>
<comment type="subcellular location">
    <subcellularLocation>
        <location evidence="1 12">Golgi apparatus membrane</location>
        <topology evidence="1 12">Single-pass type II membrane protein</topology>
    </subcellularLocation>
</comment>
<dbReference type="FunFam" id="3.90.550.50:FF:000009">
    <property type="entry name" value="Hexosyltransferase"/>
    <property type="match status" value="1"/>
</dbReference>
<reference evidence="13" key="3">
    <citation type="submission" date="2025-09" db="UniProtKB">
        <authorList>
            <consortium name="Ensembl"/>
        </authorList>
    </citation>
    <scope>IDENTIFICATION</scope>
</reference>